<reference evidence="11 12" key="1">
    <citation type="journal article" date="2012" name="Appl. Environ. Microbiol.">
        <title>Short-read sequencing for genomic analysis of the brown rot fungus Fibroporia radiculosa.</title>
        <authorList>
            <person name="Tang J.D."/>
            <person name="Perkins A.D."/>
            <person name="Sonstegard T.S."/>
            <person name="Schroeder S.G."/>
            <person name="Burgess S.C."/>
            <person name="Diehl S.V."/>
        </authorList>
    </citation>
    <scope>NUCLEOTIDE SEQUENCE [LARGE SCALE GENOMIC DNA]</scope>
    <source>
        <strain evidence="11 12">TFFH 294</strain>
    </source>
</reference>
<feature type="region of interest" description="Disordered" evidence="9">
    <location>
        <begin position="116"/>
        <end position="138"/>
    </location>
</feature>
<evidence type="ECO:0000256" key="7">
    <source>
        <dbReference type="ARBA" id="ARBA00023128"/>
    </source>
</evidence>
<dbReference type="STRING" id="599839.J4GIS1"/>
<keyword evidence="5" id="KW-0999">Mitochondrion inner membrane</keyword>
<dbReference type="FunCoup" id="J4GIS1">
    <property type="interactions" value="127"/>
</dbReference>
<dbReference type="InParanoid" id="J4GIS1"/>
<evidence type="ECO:0000256" key="6">
    <source>
        <dbReference type="ARBA" id="ARBA00022989"/>
    </source>
</evidence>
<keyword evidence="7" id="KW-0496">Mitochondrion</keyword>
<name>J4GIS1_9APHY</name>
<dbReference type="HOGENOM" id="CLU_101495_2_1_1"/>
<accession>J4GIS1</accession>
<evidence type="ECO:0000256" key="10">
    <source>
        <dbReference type="SAM" id="Phobius"/>
    </source>
</evidence>
<dbReference type="EMBL" id="HE796903">
    <property type="protein sequence ID" value="CCL98850.1"/>
    <property type="molecule type" value="Genomic_DNA"/>
</dbReference>
<sequence>MTDSPSESPSSSPKKVVFQTNSTGDYWTDVKEAVKRISFWDDLQKIGEIPCARSSLLSGIASGAGVGVIRGLSAGPFVASNWAVGTFMLISLGTWVNCRRSRDEERRRIQQVVEQIPKRFAKKQDDPTSQSDTNTSAS</sequence>
<evidence type="ECO:0000313" key="11">
    <source>
        <dbReference type="EMBL" id="CCL98850.1"/>
    </source>
</evidence>
<feature type="transmembrane region" description="Helical" evidence="10">
    <location>
        <begin position="79"/>
        <end position="98"/>
    </location>
</feature>
<dbReference type="PIRSF" id="PIRSF007871">
    <property type="entry name" value="Cox20"/>
    <property type="match status" value="1"/>
</dbReference>
<protein>
    <recommendedName>
        <fullName evidence="3">Cytochrome c oxidase assembly protein COX20, mitochondrial</fullName>
    </recommendedName>
</protein>
<organism evidence="11 12">
    <name type="scientific">Fibroporia radiculosa</name>
    <dbReference type="NCBI Taxonomy" id="599839"/>
    <lineage>
        <taxon>Eukaryota</taxon>
        <taxon>Fungi</taxon>
        <taxon>Dikarya</taxon>
        <taxon>Basidiomycota</taxon>
        <taxon>Agaricomycotina</taxon>
        <taxon>Agaricomycetes</taxon>
        <taxon>Polyporales</taxon>
        <taxon>Fibroporiaceae</taxon>
        <taxon>Fibroporia</taxon>
    </lineage>
</organism>
<comment type="subcellular location">
    <subcellularLocation>
        <location evidence="1">Mitochondrion inner membrane</location>
    </subcellularLocation>
</comment>
<dbReference type="GeneID" id="24093761"/>
<evidence type="ECO:0000313" key="12">
    <source>
        <dbReference type="Proteomes" id="UP000006352"/>
    </source>
</evidence>
<evidence type="ECO:0000256" key="3">
    <source>
        <dbReference type="ARBA" id="ARBA00017689"/>
    </source>
</evidence>
<dbReference type="RefSeq" id="XP_012178133.1">
    <property type="nucleotide sequence ID" value="XM_012322743.1"/>
</dbReference>
<dbReference type="OrthoDB" id="14603at2759"/>
<dbReference type="Proteomes" id="UP000006352">
    <property type="component" value="Unassembled WGS sequence"/>
</dbReference>
<evidence type="ECO:0000256" key="4">
    <source>
        <dbReference type="ARBA" id="ARBA00022692"/>
    </source>
</evidence>
<keyword evidence="12" id="KW-1185">Reference proteome</keyword>
<gene>
    <name evidence="11" type="ORF">FIBRA_00856</name>
</gene>
<dbReference type="GO" id="GO:0033617">
    <property type="term" value="P:mitochondrial respiratory chain complex IV assembly"/>
    <property type="evidence" value="ECO:0007669"/>
    <property type="project" value="InterPro"/>
</dbReference>
<dbReference type="GO" id="GO:0005743">
    <property type="term" value="C:mitochondrial inner membrane"/>
    <property type="evidence" value="ECO:0007669"/>
    <property type="project" value="UniProtKB-SubCell"/>
</dbReference>
<dbReference type="PANTHER" id="PTHR31586:SF1">
    <property type="entry name" value="CYTOCHROME C OXIDASE ASSEMBLY PROTEIN COX20, MITOCHONDRIAL"/>
    <property type="match status" value="1"/>
</dbReference>
<feature type="compositionally biased region" description="Polar residues" evidence="9">
    <location>
        <begin position="127"/>
        <end position="138"/>
    </location>
</feature>
<dbReference type="AlphaFoldDB" id="J4GIS1"/>
<comment type="similarity">
    <text evidence="2">Belongs to the COX20 family.</text>
</comment>
<dbReference type="InterPro" id="IPR022533">
    <property type="entry name" value="Cox20"/>
</dbReference>
<evidence type="ECO:0000256" key="9">
    <source>
        <dbReference type="SAM" id="MobiDB-lite"/>
    </source>
</evidence>
<keyword evidence="4 10" id="KW-0812">Transmembrane</keyword>
<dbReference type="Pfam" id="PF12597">
    <property type="entry name" value="Cox20"/>
    <property type="match status" value="1"/>
</dbReference>
<dbReference type="PANTHER" id="PTHR31586">
    <property type="entry name" value="CYTOCHROME C OXIDASE PROTEIN 20"/>
    <property type="match status" value="1"/>
</dbReference>
<evidence type="ECO:0000256" key="1">
    <source>
        <dbReference type="ARBA" id="ARBA00004273"/>
    </source>
</evidence>
<keyword evidence="8 10" id="KW-0472">Membrane</keyword>
<proteinExistence type="inferred from homology"/>
<evidence type="ECO:0000256" key="5">
    <source>
        <dbReference type="ARBA" id="ARBA00022792"/>
    </source>
</evidence>
<evidence type="ECO:0000256" key="8">
    <source>
        <dbReference type="ARBA" id="ARBA00023136"/>
    </source>
</evidence>
<keyword evidence="6 10" id="KW-1133">Transmembrane helix</keyword>
<evidence type="ECO:0000256" key="2">
    <source>
        <dbReference type="ARBA" id="ARBA00009575"/>
    </source>
</evidence>